<keyword evidence="1" id="KW-0175">Coiled coil</keyword>
<reference evidence="2" key="1">
    <citation type="submission" date="2022-03" db="EMBL/GenBank/DDBJ databases">
        <authorList>
            <person name="Alioto T."/>
            <person name="Alioto T."/>
            <person name="Gomez Garrido J."/>
        </authorList>
    </citation>
    <scope>NUCLEOTIDE SEQUENCE</scope>
</reference>
<dbReference type="AlphaFoldDB" id="A0AAD1RBY7"/>
<accession>A0AAD1RBY7</accession>
<evidence type="ECO:0000256" key="1">
    <source>
        <dbReference type="SAM" id="Coils"/>
    </source>
</evidence>
<sequence length="55" mass="6919">WENELENERQKYVLKLEEVEHNLREEANLELDIERQKHDELIRKFQKRQDELEGK</sequence>
<protein>
    <submittedName>
        <fullName evidence="2">Uncharacterized protein</fullName>
    </submittedName>
</protein>
<feature type="coiled-coil region" evidence="1">
    <location>
        <begin position="2"/>
        <end position="55"/>
    </location>
</feature>
<evidence type="ECO:0000313" key="2">
    <source>
        <dbReference type="EMBL" id="CAH2247355.1"/>
    </source>
</evidence>
<gene>
    <name evidence="2" type="ORF">PECUL_23A028647</name>
</gene>
<organism evidence="2 3">
    <name type="scientific">Pelobates cultripes</name>
    <name type="common">Western spadefoot toad</name>
    <dbReference type="NCBI Taxonomy" id="61616"/>
    <lineage>
        <taxon>Eukaryota</taxon>
        <taxon>Metazoa</taxon>
        <taxon>Chordata</taxon>
        <taxon>Craniata</taxon>
        <taxon>Vertebrata</taxon>
        <taxon>Euteleostomi</taxon>
        <taxon>Amphibia</taxon>
        <taxon>Batrachia</taxon>
        <taxon>Anura</taxon>
        <taxon>Pelobatoidea</taxon>
        <taxon>Pelobatidae</taxon>
        <taxon>Pelobates</taxon>
    </lineage>
</organism>
<dbReference type="Proteomes" id="UP001295444">
    <property type="component" value="Chromosome 02"/>
</dbReference>
<evidence type="ECO:0000313" key="3">
    <source>
        <dbReference type="Proteomes" id="UP001295444"/>
    </source>
</evidence>
<keyword evidence="3" id="KW-1185">Reference proteome</keyword>
<dbReference type="EMBL" id="OW240913">
    <property type="protein sequence ID" value="CAH2247355.1"/>
    <property type="molecule type" value="Genomic_DNA"/>
</dbReference>
<name>A0AAD1RBY7_PELCU</name>
<feature type="non-terminal residue" evidence="2">
    <location>
        <position position="55"/>
    </location>
</feature>
<feature type="non-terminal residue" evidence="2">
    <location>
        <position position="1"/>
    </location>
</feature>
<proteinExistence type="predicted"/>